<keyword evidence="5" id="KW-0325">Glycoprotein</keyword>
<keyword evidence="7" id="KW-1133">Transmembrane helix</keyword>
<evidence type="ECO:0000313" key="9">
    <source>
        <dbReference type="Proteomes" id="UP001314229"/>
    </source>
</evidence>
<dbReference type="AlphaFoldDB" id="A0AAV1PLS6"/>
<dbReference type="PANTHER" id="PTHR45897">
    <property type="entry name" value="HIGH-AFFINITY CHOLINE TRANSPORTER 1"/>
    <property type="match status" value="1"/>
</dbReference>
<organism evidence="8 9">
    <name type="scientific">Scomber scombrus</name>
    <name type="common">Atlantic mackerel</name>
    <name type="synonym">Scomber vernalis</name>
    <dbReference type="NCBI Taxonomy" id="13677"/>
    <lineage>
        <taxon>Eukaryota</taxon>
        <taxon>Metazoa</taxon>
        <taxon>Chordata</taxon>
        <taxon>Craniata</taxon>
        <taxon>Vertebrata</taxon>
        <taxon>Euteleostomi</taxon>
        <taxon>Actinopterygii</taxon>
        <taxon>Neopterygii</taxon>
        <taxon>Teleostei</taxon>
        <taxon>Neoteleostei</taxon>
        <taxon>Acanthomorphata</taxon>
        <taxon>Pelagiaria</taxon>
        <taxon>Scombriformes</taxon>
        <taxon>Scombridae</taxon>
        <taxon>Scomber</taxon>
    </lineage>
</organism>
<keyword evidence="7" id="KW-0812">Transmembrane</keyword>
<keyword evidence="1" id="KW-0813">Transport</keyword>
<keyword evidence="7" id="KW-0472">Membrane</keyword>
<gene>
    <name evidence="8" type="ORF">FSCOSCO3_A007727</name>
</gene>
<sequence>MALNIPGVSVMMFFYLLVLGIGIWASFKSKKEAKMVQGDKTEMALLGNRGINLVVGIFTMTGEYPLCDRRQRRPSA</sequence>
<dbReference type="PANTHER" id="PTHR45897:SF5">
    <property type="entry name" value="HIGH AFFINITY CHOLINE TRANSPORTER 1"/>
    <property type="match status" value="1"/>
</dbReference>
<feature type="transmembrane region" description="Helical" evidence="7">
    <location>
        <begin position="6"/>
        <end position="27"/>
    </location>
</feature>
<reference evidence="8 9" key="1">
    <citation type="submission" date="2024-01" db="EMBL/GenBank/DDBJ databases">
        <authorList>
            <person name="Alioto T."/>
            <person name="Alioto T."/>
            <person name="Gomez Garrido J."/>
        </authorList>
    </citation>
    <scope>NUCLEOTIDE SEQUENCE [LARGE SCALE GENOMIC DNA]</scope>
</reference>
<dbReference type="GO" id="GO:0005886">
    <property type="term" value="C:plasma membrane"/>
    <property type="evidence" value="ECO:0007669"/>
    <property type="project" value="TreeGrafter"/>
</dbReference>
<evidence type="ECO:0000313" key="8">
    <source>
        <dbReference type="EMBL" id="CAK6972626.1"/>
    </source>
</evidence>
<evidence type="ECO:0000256" key="6">
    <source>
        <dbReference type="ARBA" id="ARBA00023201"/>
    </source>
</evidence>
<evidence type="ECO:0000256" key="1">
    <source>
        <dbReference type="ARBA" id="ARBA00022448"/>
    </source>
</evidence>
<dbReference type="GO" id="GO:0008292">
    <property type="term" value="P:acetylcholine biosynthetic process"/>
    <property type="evidence" value="ECO:0007669"/>
    <property type="project" value="TreeGrafter"/>
</dbReference>
<keyword evidence="9" id="KW-1185">Reference proteome</keyword>
<dbReference type="GO" id="GO:0005307">
    <property type="term" value="F:choline:sodium symporter activity"/>
    <property type="evidence" value="ECO:0007669"/>
    <property type="project" value="TreeGrafter"/>
</dbReference>
<evidence type="ECO:0000256" key="3">
    <source>
        <dbReference type="ARBA" id="ARBA00023053"/>
    </source>
</evidence>
<dbReference type="Proteomes" id="UP001314229">
    <property type="component" value="Unassembled WGS sequence"/>
</dbReference>
<evidence type="ECO:0000256" key="5">
    <source>
        <dbReference type="ARBA" id="ARBA00023180"/>
    </source>
</evidence>
<keyword evidence="4" id="KW-0406">Ion transport</keyword>
<evidence type="ECO:0000256" key="4">
    <source>
        <dbReference type="ARBA" id="ARBA00023065"/>
    </source>
</evidence>
<dbReference type="InterPro" id="IPR052244">
    <property type="entry name" value="Choline_transporter"/>
</dbReference>
<dbReference type="EMBL" id="CAWUFR010000207">
    <property type="protein sequence ID" value="CAK6972626.1"/>
    <property type="molecule type" value="Genomic_DNA"/>
</dbReference>
<keyword evidence="3" id="KW-0915">Sodium</keyword>
<protein>
    <submittedName>
        <fullName evidence="8">High-affinity choline transporter 1-like</fullName>
    </submittedName>
</protein>
<comment type="caution">
    <text evidence="8">The sequence shown here is derived from an EMBL/GenBank/DDBJ whole genome shotgun (WGS) entry which is preliminary data.</text>
</comment>
<proteinExistence type="predicted"/>
<evidence type="ECO:0000256" key="7">
    <source>
        <dbReference type="SAM" id="Phobius"/>
    </source>
</evidence>
<accession>A0AAV1PLS6</accession>
<name>A0AAV1PLS6_SCOSC</name>
<keyword evidence="6" id="KW-0739">Sodium transport</keyword>
<keyword evidence="2" id="KW-0769">Symport</keyword>
<evidence type="ECO:0000256" key="2">
    <source>
        <dbReference type="ARBA" id="ARBA00022847"/>
    </source>
</evidence>